<dbReference type="RefSeq" id="WP_110461371.1">
    <property type="nucleotide sequence ID" value="NZ_QKMR01000006.1"/>
</dbReference>
<name>A0A318XNF0_9FIRM</name>
<gene>
    <name evidence="1" type="ORF">LY28_01318</name>
</gene>
<reference evidence="1 2" key="1">
    <citation type="submission" date="2018-06" db="EMBL/GenBank/DDBJ databases">
        <title>Genomic Encyclopedia of Type Strains, Phase I: the one thousand microbial genomes (KMG-I) project.</title>
        <authorList>
            <person name="Kyrpides N."/>
        </authorList>
    </citation>
    <scope>NUCLEOTIDE SEQUENCE [LARGE SCALE GENOMIC DNA]</scope>
    <source>
        <strain evidence="1 2">DSM 19573</strain>
    </source>
</reference>
<evidence type="ECO:0000313" key="1">
    <source>
        <dbReference type="EMBL" id="PYG88469.1"/>
    </source>
</evidence>
<comment type="caution">
    <text evidence="1">The sequence shown here is derived from an EMBL/GenBank/DDBJ whole genome shotgun (WGS) entry which is preliminary data.</text>
</comment>
<proteinExistence type="predicted"/>
<dbReference type="Pfam" id="PF19552">
    <property type="entry name" value="DUF6075"/>
    <property type="match status" value="1"/>
</dbReference>
<evidence type="ECO:0000313" key="2">
    <source>
        <dbReference type="Proteomes" id="UP000248132"/>
    </source>
</evidence>
<keyword evidence="2" id="KW-1185">Reference proteome</keyword>
<protein>
    <submittedName>
        <fullName evidence="1">Uncharacterized protein</fullName>
    </submittedName>
</protein>
<accession>A0A318XNF0</accession>
<sequence length="140" mass="16468">MLLKFKDIIHKDFFESMVKKTNCKNDPYRAALFYTLGLTAETRCNINLLYNFKENCIEFDGLNAGWQTGTTIRLCRLAFNLYNGFTDEQGDGKENKEGRFYSPYWLFDCSLIDYMLEAIKIRYAEYSGYKFTSIERSIQS</sequence>
<dbReference type="Proteomes" id="UP000248132">
    <property type="component" value="Unassembled WGS sequence"/>
</dbReference>
<dbReference type="AlphaFoldDB" id="A0A318XNF0"/>
<dbReference type="InterPro" id="IPR045721">
    <property type="entry name" value="DUF6075"/>
</dbReference>
<dbReference type="OrthoDB" id="9800530at2"/>
<dbReference type="EMBL" id="QKMR01000006">
    <property type="protein sequence ID" value="PYG88469.1"/>
    <property type="molecule type" value="Genomic_DNA"/>
</dbReference>
<organism evidence="1 2">
    <name type="scientific">Ruminiclostridium sufflavum DSM 19573</name>
    <dbReference type="NCBI Taxonomy" id="1121337"/>
    <lineage>
        <taxon>Bacteria</taxon>
        <taxon>Bacillati</taxon>
        <taxon>Bacillota</taxon>
        <taxon>Clostridia</taxon>
        <taxon>Eubacteriales</taxon>
        <taxon>Oscillospiraceae</taxon>
        <taxon>Ruminiclostridium</taxon>
    </lineage>
</organism>